<feature type="transmembrane region" description="Helical" evidence="7">
    <location>
        <begin position="109"/>
        <end position="132"/>
    </location>
</feature>
<dbReference type="SUPFAM" id="SSF50156">
    <property type="entry name" value="PDZ domain-like"/>
    <property type="match status" value="1"/>
</dbReference>
<evidence type="ECO:0000256" key="1">
    <source>
        <dbReference type="ARBA" id="ARBA00004394"/>
    </source>
</evidence>
<dbReference type="InterPro" id="IPR007583">
    <property type="entry name" value="GRASP55_65"/>
</dbReference>
<keyword evidence="4" id="KW-0333">Golgi apparatus</keyword>
<keyword evidence="3" id="KW-0677">Repeat</keyword>
<keyword evidence="6" id="KW-0862">Zinc</keyword>
<feature type="domain" description="PDZ GRASP-type" evidence="8">
    <location>
        <begin position="43"/>
        <end position="132"/>
    </location>
</feature>
<protein>
    <submittedName>
        <fullName evidence="9">Golgi reassembly stacking protein 2</fullName>
    </submittedName>
</protein>
<evidence type="ECO:0000256" key="5">
    <source>
        <dbReference type="ARBA" id="ARBA00023136"/>
    </source>
</evidence>
<dbReference type="PROSITE" id="PS51865">
    <property type="entry name" value="PDZ_GRASP"/>
    <property type="match status" value="2"/>
</dbReference>
<keyword evidence="6" id="KW-0479">Metal-binding</keyword>
<dbReference type="PANTHER" id="PTHR12893:SF1">
    <property type="entry name" value="GOLGI REASSEMBLY-STACKING PROTEIN 2"/>
    <property type="match status" value="1"/>
</dbReference>
<feature type="binding site" evidence="6">
    <location>
        <position position="35"/>
    </location>
    <ligand>
        <name>Zn(2+)</name>
        <dbReference type="ChEBI" id="CHEBI:29105"/>
    </ligand>
</feature>
<dbReference type="GO" id="GO:0000139">
    <property type="term" value="C:Golgi membrane"/>
    <property type="evidence" value="ECO:0007669"/>
    <property type="project" value="UniProtKB-SubCell"/>
</dbReference>
<dbReference type="PANTHER" id="PTHR12893">
    <property type="entry name" value="GOLGI REASSEMBLY STACKING PROTEIN GRASP"/>
    <property type="match status" value="1"/>
</dbReference>
<dbReference type="AlphaFoldDB" id="A0A3B4FF10"/>
<dbReference type="GO" id="GO:0046872">
    <property type="term" value="F:metal ion binding"/>
    <property type="evidence" value="ECO:0007669"/>
    <property type="project" value="UniProtKB-KW"/>
</dbReference>
<evidence type="ECO:0000313" key="9">
    <source>
        <dbReference type="Ensembl" id="ENSPNYP00000009087.1"/>
    </source>
</evidence>
<dbReference type="InterPro" id="IPR036034">
    <property type="entry name" value="PDZ_sf"/>
</dbReference>
<dbReference type="InterPro" id="IPR024958">
    <property type="entry name" value="GRASP_PDZ"/>
</dbReference>
<comment type="subcellular location">
    <subcellularLocation>
        <location evidence="1">Golgi apparatus membrane</location>
    </subcellularLocation>
</comment>
<dbReference type="Gene3D" id="2.30.42.10">
    <property type="match status" value="2"/>
</dbReference>
<evidence type="ECO:0000256" key="3">
    <source>
        <dbReference type="ARBA" id="ARBA00022737"/>
    </source>
</evidence>
<dbReference type="Pfam" id="PF04495">
    <property type="entry name" value="GRASP55_65"/>
    <property type="match status" value="1"/>
</dbReference>
<evidence type="ECO:0000256" key="2">
    <source>
        <dbReference type="ARBA" id="ARBA00007144"/>
    </source>
</evidence>
<accession>A0A3B4FF10</accession>
<name>A0A3B4FF10_9CICH</name>
<sequence>MLLYSSKTLAVRETTVTPSNMWGGQGLLGVSIRFCSFEGANENVWHVLEVEPNSPASLAGLRPHADYIIGVDTAMTESEDLFSLIETHEGKELKLYSFRAQSKVVEREILIMVIIALFLPCSLGCGIGYGYLHRIPTLPFAEGKKISLPVQTHYEPPPSPKDGFTESATPVYRIFSPFSFCCIGVMPLPGGLSPFPNLPNLNVSLPDVSHALPRGVGIQPAGINVFCQACLGSDVKANADILLSYYPMQIRNVL</sequence>
<evidence type="ECO:0000256" key="7">
    <source>
        <dbReference type="SAM" id="Phobius"/>
    </source>
</evidence>
<dbReference type="GeneTree" id="ENSGT00390000008686"/>
<dbReference type="Ensembl" id="ENSPNYT00000009297.1">
    <property type="protein sequence ID" value="ENSPNYP00000009087.1"/>
    <property type="gene ID" value="ENSPNYG00000006871.1"/>
</dbReference>
<keyword evidence="5 7" id="KW-0472">Membrane</keyword>
<keyword evidence="7" id="KW-1133">Transmembrane helix</keyword>
<dbReference type="GO" id="GO:0007030">
    <property type="term" value="P:Golgi organization"/>
    <property type="evidence" value="ECO:0007669"/>
    <property type="project" value="TreeGrafter"/>
</dbReference>
<reference evidence="9" key="1">
    <citation type="submission" date="2023-09" db="UniProtKB">
        <authorList>
            <consortium name="Ensembl"/>
        </authorList>
    </citation>
    <scope>IDENTIFICATION</scope>
</reference>
<keyword evidence="7" id="KW-0812">Transmembrane</keyword>
<proteinExistence type="inferred from homology"/>
<evidence type="ECO:0000256" key="4">
    <source>
        <dbReference type="ARBA" id="ARBA00023034"/>
    </source>
</evidence>
<feature type="domain" description="PDZ GRASP-type" evidence="8">
    <location>
        <begin position="1"/>
        <end position="37"/>
    </location>
</feature>
<evidence type="ECO:0000259" key="8">
    <source>
        <dbReference type="PROSITE" id="PS51865"/>
    </source>
</evidence>
<dbReference type="FunFam" id="2.30.42.10:FF:000240">
    <property type="entry name" value="Golgi reassembly-stacking protein 2 isoform X2"/>
    <property type="match status" value="1"/>
</dbReference>
<evidence type="ECO:0000256" key="6">
    <source>
        <dbReference type="PIRSR" id="PIRSR607583-1"/>
    </source>
</evidence>
<organism evidence="9">
    <name type="scientific">Pundamilia nyererei</name>
    <dbReference type="NCBI Taxonomy" id="303518"/>
    <lineage>
        <taxon>Eukaryota</taxon>
        <taxon>Metazoa</taxon>
        <taxon>Chordata</taxon>
        <taxon>Craniata</taxon>
        <taxon>Vertebrata</taxon>
        <taxon>Euteleostomi</taxon>
        <taxon>Actinopterygii</taxon>
        <taxon>Neopterygii</taxon>
        <taxon>Teleostei</taxon>
        <taxon>Neoteleostei</taxon>
        <taxon>Acanthomorphata</taxon>
        <taxon>Ovalentaria</taxon>
        <taxon>Cichlomorphae</taxon>
        <taxon>Cichliformes</taxon>
        <taxon>Cichlidae</taxon>
        <taxon>African cichlids</taxon>
        <taxon>Pseudocrenilabrinae</taxon>
        <taxon>Haplochromini</taxon>
        <taxon>Pundamilia</taxon>
    </lineage>
</organism>
<gene>
    <name evidence="9" type="primary">GORASP2</name>
</gene>
<comment type="similarity">
    <text evidence="2">Belongs to the GORASP family.</text>
</comment>